<dbReference type="Gene3D" id="3.40.30.10">
    <property type="entry name" value="Glutaredoxin"/>
    <property type="match status" value="1"/>
</dbReference>
<dbReference type="SUPFAM" id="SSF52833">
    <property type="entry name" value="Thioredoxin-like"/>
    <property type="match status" value="1"/>
</dbReference>
<accession>A0A4S8JEJ6</accession>
<dbReference type="Proteomes" id="UP000317650">
    <property type="component" value="Chromosome 7"/>
</dbReference>
<keyword evidence="3" id="KW-1185">Reference proteome</keyword>
<evidence type="ECO:0000313" key="3">
    <source>
        <dbReference type="Proteomes" id="UP000317650"/>
    </source>
</evidence>
<name>A0A4S8JEJ6_MUSBA</name>
<dbReference type="CDD" id="cd02980">
    <property type="entry name" value="TRX_Fd_family"/>
    <property type="match status" value="1"/>
</dbReference>
<proteinExistence type="predicted"/>
<reference evidence="2 3" key="1">
    <citation type="journal article" date="2019" name="Nat. Plants">
        <title>Genome sequencing of Musa balbisiana reveals subgenome evolution and function divergence in polyploid bananas.</title>
        <authorList>
            <person name="Yao X."/>
        </authorList>
    </citation>
    <scope>NUCLEOTIDE SEQUENCE [LARGE SCALE GENOMIC DNA]</scope>
    <source>
        <strain evidence="3">cv. DH-PKW</strain>
        <tissue evidence="2">Leaves</tissue>
    </source>
</reference>
<dbReference type="AlphaFoldDB" id="A0A4S8JEJ6"/>
<evidence type="ECO:0008006" key="4">
    <source>
        <dbReference type="Google" id="ProtNLM"/>
    </source>
</evidence>
<feature type="region of interest" description="Disordered" evidence="1">
    <location>
        <begin position="205"/>
        <end position="229"/>
    </location>
</feature>
<comment type="caution">
    <text evidence="2">The sequence shown here is derived from an EMBL/GenBank/DDBJ whole genome shotgun (WGS) entry which is preliminary data.</text>
</comment>
<dbReference type="STRING" id="52838.A0A4S8JEJ6"/>
<dbReference type="EMBL" id="PYDT01000005">
    <property type="protein sequence ID" value="THU60323.1"/>
    <property type="molecule type" value="Genomic_DNA"/>
</dbReference>
<organism evidence="2 3">
    <name type="scientific">Musa balbisiana</name>
    <name type="common">Banana</name>
    <dbReference type="NCBI Taxonomy" id="52838"/>
    <lineage>
        <taxon>Eukaryota</taxon>
        <taxon>Viridiplantae</taxon>
        <taxon>Streptophyta</taxon>
        <taxon>Embryophyta</taxon>
        <taxon>Tracheophyta</taxon>
        <taxon>Spermatophyta</taxon>
        <taxon>Magnoliopsida</taxon>
        <taxon>Liliopsida</taxon>
        <taxon>Zingiberales</taxon>
        <taxon>Musaceae</taxon>
        <taxon>Musa</taxon>
    </lineage>
</organism>
<feature type="compositionally biased region" description="Basic and acidic residues" evidence="1">
    <location>
        <begin position="210"/>
        <end position="219"/>
    </location>
</feature>
<evidence type="ECO:0000256" key="1">
    <source>
        <dbReference type="SAM" id="MobiDB-lite"/>
    </source>
</evidence>
<feature type="compositionally biased region" description="Low complexity" evidence="1">
    <location>
        <begin position="23"/>
        <end position="37"/>
    </location>
</feature>
<feature type="region of interest" description="Disordered" evidence="1">
    <location>
        <begin position="137"/>
        <end position="176"/>
    </location>
</feature>
<protein>
    <recommendedName>
        <fullName evidence="4">Diacylglycerol O-acyltransferase 3, cytosolic</fullName>
    </recommendedName>
</protein>
<sequence length="338" mass="35070">MEISGGVLQRSPAVSGVRALRDSGSMPPSGPSAAGFGRRARVSVRTAGVASGGGRGVFSDVGHLKYYASPVRCGGGRSEKEEKKRAKLVKGLSRGLADLCTVEIGADAVDGDGIAGDVKGKMIAVSVTLELTRLRAQEKDSKRKRKEAKATAKASRKKDESSSSSSSSESSDGECHEVVRMSDLRAQAVRKPDSANLPVAVAAPKSETGAVEHHIEPKPAQECSSTSNGSGLSLGCSVGKPTKNKIEVCMGGKCRRSGGPELMQELSRKIGVEGAVVGCKCMGKCREGPNVRVLNQSNGNASVPKNPLCLGVRIDDVGGIVANFLGEKDSSCLMAVYN</sequence>
<feature type="region of interest" description="Disordered" evidence="1">
    <location>
        <begin position="1"/>
        <end position="37"/>
    </location>
</feature>
<gene>
    <name evidence="2" type="ORF">C4D60_Mb07t11440</name>
</gene>
<evidence type="ECO:0000313" key="2">
    <source>
        <dbReference type="EMBL" id="THU60323.1"/>
    </source>
</evidence>
<dbReference type="InterPro" id="IPR036249">
    <property type="entry name" value="Thioredoxin-like_sf"/>
</dbReference>